<evidence type="ECO:0000256" key="1">
    <source>
        <dbReference type="SAM" id="Phobius"/>
    </source>
</evidence>
<keyword evidence="1" id="KW-0472">Membrane</keyword>
<gene>
    <name evidence="2" type="ORF">C7435_1526</name>
</gene>
<dbReference type="Gene3D" id="3.90.226.10">
    <property type="entry name" value="2-enoyl-CoA Hydratase, Chain A, domain 1"/>
    <property type="match status" value="1"/>
</dbReference>
<keyword evidence="1" id="KW-1133">Transmembrane helix</keyword>
<dbReference type="EMBL" id="RBIM01000003">
    <property type="protein sequence ID" value="RKR00321.1"/>
    <property type="molecule type" value="Genomic_DNA"/>
</dbReference>
<dbReference type="PANTHER" id="PTHR35984">
    <property type="entry name" value="PERIPLASMIC SERINE PROTEASE"/>
    <property type="match status" value="1"/>
</dbReference>
<dbReference type="Pfam" id="PF01972">
    <property type="entry name" value="SDH_protease"/>
    <property type="match status" value="1"/>
</dbReference>
<name>A0A495DDE8_9PROT</name>
<dbReference type="InterPro" id="IPR002825">
    <property type="entry name" value="Pept_S49_ser-pept_pro"/>
</dbReference>
<comment type="caution">
    <text evidence="2">The sequence shown here is derived from an EMBL/GenBank/DDBJ whole genome shotgun (WGS) entry which is preliminary data.</text>
</comment>
<organism evidence="2 3">
    <name type="scientific">Maricaulis maris</name>
    <dbReference type="NCBI Taxonomy" id="74318"/>
    <lineage>
        <taxon>Bacteria</taxon>
        <taxon>Pseudomonadati</taxon>
        <taxon>Pseudomonadota</taxon>
        <taxon>Alphaproteobacteria</taxon>
        <taxon>Maricaulales</taxon>
        <taxon>Maricaulaceae</taxon>
        <taxon>Maricaulis</taxon>
    </lineage>
</organism>
<keyword evidence="2" id="KW-0378">Hydrolase</keyword>
<evidence type="ECO:0000313" key="3">
    <source>
        <dbReference type="Proteomes" id="UP000273675"/>
    </source>
</evidence>
<sequence>MRVWGVGVIDGVDNTVLYGVAGAGLFVLILAISAISMHLNRQRAVSDERQVYKLRAKRVARYEDAKKEYEKHRKKIESGNTVLIDLIHDLGDDFVGRDSAQQQIAFDEAFEAVASIRQANPRAKIVVVLHTLGGYARPAHMIALALKQHLAKAKAKGHYNPKREPQVIAYVPYVAMSGGTMIALAADKIMMDPTASLGPIDTIYGGFPTEAYKELLAQKGPLATQDVLVMLAHEAEKYDRYAGKVARDIVNPVHRVDEKAEHHIADTLSAGTLSHSQAITPKDAKDLGMNVSAKIPDLIYGLVDARIRMIHTRLEFEARRMESEDGPNEGKGDEAEQAIERAIRQSLRGNVRL</sequence>
<dbReference type="Proteomes" id="UP000273675">
    <property type="component" value="Unassembled WGS sequence"/>
</dbReference>
<dbReference type="AlphaFoldDB" id="A0A495DDE8"/>
<reference evidence="2 3" key="1">
    <citation type="submission" date="2018-10" db="EMBL/GenBank/DDBJ databases">
        <title>Genomic Encyclopedia of Type Strains, Phase IV (KMG-IV): sequencing the most valuable type-strain genomes for metagenomic binning, comparative biology and taxonomic classification.</title>
        <authorList>
            <person name="Goeker M."/>
        </authorList>
    </citation>
    <scope>NUCLEOTIDE SEQUENCE [LARGE SCALE GENOMIC DNA]</scope>
    <source>
        <strain evidence="2 3">DSM 4734</strain>
    </source>
</reference>
<dbReference type="InterPro" id="IPR029045">
    <property type="entry name" value="ClpP/crotonase-like_dom_sf"/>
</dbReference>
<accession>A0A495DDE8</accession>
<dbReference type="GO" id="GO:0006508">
    <property type="term" value="P:proteolysis"/>
    <property type="evidence" value="ECO:0007669"/>
    <property type="project" value="UniProtKB-KW"/>
</dbReference>
<keyword evidence="2" id="KW-0645">Protease</keyword>
<dbReference type="GO" id="GO:0008233">
    <property type="term" value="F:peptidase activity"/>
    <property type="evidence" value="ECO:0007669"/>
    <property type="project" value="UniProtKB-KW"/>
</dbReference>
<evidence type="ECO:0000313" key="2">
    <source>
        <dbReference type="EMBL" id="RKR00321.1"/>
    </source>
</evidence>
<dbReference type="SUPFAM" id="SSF52096">
    <property type="entry name" value="ClpP/crotonase"/>
    <property type="match status" value="1"/>
</dbReference>
<dbReference type="PANTHER" id="PTHR35984:SF1">
    <property type="entry name" value="PERIPLASMIC SERINE PROTEASE"/>
    <property type="match status" value="1"/>
</dbReference>
<feature type="transmembrane region" description="Helical" evidence="1">
    <location>
        <begin position="16"/>
        <end position="39"/>
    </location>
</feature>
<feature type="transmembrane region" description="Helical" evidence="1">
    <location>
        <begin position="167"/>
        <end position="186"/>
    </location>
</feature>
<dbReference type="GO" id="GO:0016020">
    <property type="term" value="C:membrane"/>
    <property type="evidence" value="ECO:0007669"/>
    <property type="project" value="InterPro"/>
</dbReference>
<protein>
    <submittedName>
        <fullName evidence="2">ClpP class serine protease</fullName>
    </submittedName>
</protein>
<keyword evidence="1" id="KW-0812">Transmembrane</keyword>
<proteinExistence type="predicted"/>